<feature type="compositionally biased region" description="Basic and acidic residues" evidence="5">
    <location>
        <begin position="1"/>
        <end position="35"/>
    </location>
</feature>
<sequence>MADADAVRQQRQKQLEDKRRRLDALRKRKKEKETATKIASDAAATAQKQADGEAENAAPGSPVATGGADLDAYIKSLLSTPAPGGGAEEDGRSPPPAPGVSTSTGGSSWAGSDRRAADRLSSLTIVCGLGSVDVAPKSTEFYDKGCQADLGGAAGTGAQGTAGADEGVDAVGAQSSSSAKRTPDKRRNHRRVFGRGGKGVPVPDGSEGEDLGYPPSGAPSLVAASSPSRPGVRQPVASTPGSRSGRWTGDGTGGMTALPMTPPATAAKPLSVDEKKEIVQTDHFQDFLRRSSRVLERALGEKEALDVLLDYAGDEGDSGRGDQGQRLNEAMTLHEDRWCQERSLTDLQWSPHHPELVLASYTARGHGLDATSSSALHTDADGLVLVWSMAMQHRPEYQLSSQSPVLTARFHPFDTHVIIGGTYSGQVVVWDTRAKSLPVQRTPLSATGHTYPVYNLHIGGTDNAPSLLTASTEGRVSTWNPSQLSQPLQDINLTHAGKPVTISSMAVAQGDEQKNIVVGSESGGIYTTPLHFRNSGVVEEYSGHYGLVTSVDANPSASKPLRGLVLSSSVDWTTRLWRLGQGSNACVQTLTHGTYDYVCDAKWSPKHPALFVTANISGELGLWNLNHSMEEPFTPPVKVVDRCALTRMAWSPDGRRLCVGDAKGYARVFNMDQETALPRTDEDLRLEAALAVKANGTIP</sequence>
<protein>
    <submittedName>
        <fullName evidence="6">Putative: similar to cytoplasmic dynein intermediate chain</fullName>
    </submittedName>
</protein>
<organism evidence="6 7">
    <name type="scientific">Ectocarpus siliculosus</name>
    <name type="common">Brown alga</name>
    <name type="synonym">Conferva siliculosa</name>
    <dbReference type="NCBI Taxonomy" id="2880"/>
    <lineage>
        <taxon>Eukaryota</taxon>
        <taxon>Sar</taxon>
        <taxon>Stramenopiles</taxon>
        <taxon>Ochrophyta</taxon>
        <taxon>PX clade</taxon>
        <taxon>Phaeophyceae</taxon>
        <taxon>Ectocarpales</taxon>
        <taxon>Ectocarpaceae</taxon>
        <taxon>Ectocarpus</taxon>
    </lineage>
</organism>
<dbReference type="InterPro" id="IPR050687">
    <property type="entry name" value="Dynein_IC"/>
</dbReference>
<dbReference type="Gene3D" id="2.130.10.10">
    <property type="entry name" value="YVTN repeat-like/Quinoprotein amine dehydrogenase"/>
    <property type="match status" value="2"/>
</dbReference>
<dbReference type="InterPro" id="IPR001680">
    <property type="entry name" value="WD40_rpt"/>
</dbReference>
<proteinExistence type="predicted"/>
<dbReference type="GO" id="GO:0005868">
    <property type="term" value="C:cytoplasmic dynein complex"/>
    <property type="evidence" value="ECO:0007669"/>
    <property type="project" value="TreeGrafter"/>
</dbReference>
<dbReference type="PANTHER" id="PTHR12442">
    <property type="entry name" value="DYNEIN INTERMEDIATE CHAIN"/>
    <property type="match status" value="1"/>
</dbReference>
<dbReference type="OrthoDB" id="4189at2759"/>
<keyword evidence="4" id="KW-0677">Repeat</keyword>
<dbReference type="GO" id="GO:0005737">
    <property type="term" value="C:cytoplasm"/>
    <property type="evidence" value="ECO:0007669"/>
    <property type="project" value="UniProtKB-SubCell"/>
</dbReference>
<dbReference type="GO" id="GO:0010970">
    <property type="term" value="P:transport along microtubule"/>
    <property type="evidence" value="ECO:0007669"/>
    <property type="project" value="TreeGrafter"/>
</dbReference>
<keyword evidence="7" id="KW-1185">Reference proteome</keyword>
<evidence type="ECO:0000256" key="5">
    <source>
        <dbReference type="SAM" id="MobiDB-lite"/>
    </source>
</evidence>
<keyword evidence="2" id="KW-0963">Cytoplasm</keyword>
<dbReference type="SUPFAM" id="SSF50978">
    <property type="entry name" value="WD40 repeat-like"/>
    <property type="match status" value="1"/>
</dbReference>
<dbReference type="PANTHER" id="PTHR12442:SF22">
    <property type="entry name" value="CYTOPLASMIC DYNEIN 1 INTERMEDIATE CHAIN-RELATED"/>
    <property type="match status" value="1"/>
</dbReference>
<feature type="compositionally biased region" description="Low complexity" evidence="5">
    <location>
        <begin position="161"/>
        <end position="173"/>
    </location>
</feature>
<dbReference type="GO" id="GO:0045503">
    <property type="term" value="F:dynein light chain binding"/>
    <property type="evidence" value="ECO:0007669"/>
    <property type="project" value="TreeGrafter"/>
</dbReference>
<evidence type="ECO:0000313" key="6">
    <source>
        <dbReference type="EMBL" id="CBJ25912.1"/>
    </source>
</evidence>
<evidence type="ECO:0000256" key="4">
    <source>
        <dbReference type="ARBA" id="ARBA00022737"/>
    </source>
</evidence>
<feature type="compositionally biased region" description="Low complexity" evidence="5">
    <location>
        <begin position="99"/>
        <end position="111"/>
    </location>
</feature>
<dbReference type="FunCoup" id="D7FML5">
    <property type="interactions" value="148"/>
</dbReference>
<dbReference type="SMART" id="SM00320">
    <property type="entry name" value="WD40"/>
    <property type="match status" value="5"/>
</dbReference>
<feature type="region of interest" description="Disordered" evidence="5">
    <location>
        <begin position="156"/>
        <end position="262"/>
    </location>
</feature>
<keyword evidence="3" id="KW-0853">WD repeat</keyword>
<reference evidence="6 7" key="1">
    <citation type="journal article" date="2010" name="Nature">
        <title>The Ectocarpus genome and the independent evolution of multicellularity in brown algae.</title>
        <authorList>
            <person name="Cock J.M."/>
            <person name="Sterck L."/>
            <person name="Rouze P."/>
            <person name="Scornet D."/>
            <person name="Allen A.E."/>
            <person name="Amoutzias G."/>
            <person name="Anthouard V."/>
            <person name="Artiguenave F."/>
            <person name="Aury J.M."/>
            <person name="Badger J.H."/>
            <person name="Beszteri B."/>
            <person name="Billiau K."/>
            <person name="Bonnet E."/>
            <person name="Bothwell J.H."/>
            <person name="Bowler C."/>
            <person name="Boyen C."/>
            <person name="Brownlee C."/>
            <person name="Carrano C.J."/>
            <person name="Charrier B."/>
            <person name="Cho G.Y."/>
            <person name="Coelho S.M."/>
            <person name="Collen J."/>
            <person name="Corre E."/>
            <person name="Da Silva C."/>
            <person name="Delage L."/>
            <person name="Delaroque N."/>
            <person name="Dittami S.M."/>
            <person name="Doulbeau S."/>
            <person name="Elias M."/>
            <person name="Farnham G."/>
            <person name="Gachon C.M."/>
            <person name="Gschloessl B."/>
            <person name="Heesch S."/>
            <person name="Jabbari K."/>
            <person name="Jubin C."/>
            <person name="Kawai H."/>
            <person name="Kimura K."/>
            <person name="Kloareg B."/>
            <person name="Kupper F.C."/>
            <person name="Lang D."/>
            <person name="Le Bail A."/>
            <person name="Leblanc C."/>
            <person name="Lerouge P."/>
            <person name="Lohr M."/>
            <person name="Lopez P.J."/>
            <person name="Martens C."/>
            <person name="Maumus F."/>
            <person name="Michel G."/>
            <person name="Miranda-Saavedra D."/>
            <person name="Morales J."/>
            <person name="Moreau H."/>
            <person name="Motomura T."/>
            <person name="Nagasato C."/>
            <person name="Napoli C.A."/>
            <person name="Nelson D.R."/>
            <person name="Nyvall-Collen P."/>
            <person name="Peters A.F."/>
            <person name="Pommier C."/>
            <person name="Potin P."/>
            <person name="Poulain J."/>
            <person name="Quesneville H."/>
            <person name="Read B."/>
            <person name="Rensing S.A."/>
            <person name="Ritter A."/>
            <person name="Rousvoal S."/>
            <person name="Samanta M."/>
            <person name="Samson G."/>
            <person name="Schroeder D.C."/>
            <person name="Segurens B."/>
            <person name="Strittmatter M."/>
            <person name="Tonon T."/>
            <person name="Tregear J.W."/>
            <person name="Valentin K."/>
            <person name="von Dassow P."/>
            <person name="Yamagishi T."/>
            <person name="Van de Peer Y."/>
            <person name="Wincker P."/>
        </authorList>
    </citation>
    <scope>NUCLEOTIDE SEQUENCE [LARGE SCALE GENOMIC DNA]</scope>
    <source>
        <strain evidence="7">Ec32 / CCAP1310/4</strain>
    </source>
</reference>
<evidence type="ECO:0000256" key="2">
    <source>
        <dbReference type="ARBA" id="ARBA00022490"/>
    </source>
</evidence>
<dbReference type="Pfam" id="PF00400">
    <property type="entry name" value="WD40"/>
    <property type="match status" value="1"/>
</dbReference>
<name>D7FML5_ECTSI</name>
<comment type="subcellular location">
    <subcellularLocation>
        <location evidence="1">Cytoplasm</location>
    </subcellularLocation>
</comment>
<dbReference type="EMBL" id="FN648214">
    <property type="protein sequence ID" value="CBJ25912.1"/>
    <property type="molecule type" value="Genomic_DNA"/>
</dbReference>
<feature type="compositionally biased region" description="Low complexity" evidence="5">
    <location>
        <begin position="36"/>
        <end position="49"/>
    </location>
</feature>
<accession>D7FML5</accession>
<gene>
    <name evidence="6" type="primary">DIC</name>
    <name evidence="6" type="ORF">Esi_0017_0111</name>
</gene>
<dbReference type="InterPro" id="IPR036322">
    <property type="entry name" value="WD40_repeat_dom_sf"/>
</dbReference>
<evidence type="ECO:0000256" key="1">
    <source>
        <dbReference type="ARBA" id="ARBA00004496"/>
    </source>
</evidence>
<feature type="compositionally biased region" description="Basic residues" evidence="5">
    <location>
        <begin position="183"/>
        <end position="193"/>
    </location>
</feature>
<dbReference type="EMBL" id="FN649749">
    <property type="protein sequence ID" value="CBJ25912.1"/>
    <property type="molecule type" value="Genomic_DNA"/>
</dbReference>
<evidence type="ECO:0000256" key="3">
    <source>
        <dbReference type="ARBA" id="ARBA00022574"/>
    </source>
</evidence>
<dbReference type="GO" id="GO:0045504">
    <property type="term" value="F:dynein heavy chain binding"/>
    <property type="evidence" value="ECO:0007669"/>
    <property type="project" value="TreeGrafter"/>
</dbReference>
<dbReference type="InterPro" id="IPR015943">
    <property type="entry name" value="WD40/YVTN_repeat-like_dom_sf"/>
</dbReference>
<dbReference type="AlphaFoldDB" id="D7FML5"/>
<dbReference type="Proteomes" id="UP000002630">
    <property type="component" value="Linkage Group LG24"/>
</dbReference>
<dbReference type="eggNOG" id="KOG1587">
    <property type="taxonomic scope" value="Eukaryota"/>
</dbReference>
<dbReference type="InParanoid" id="D7FML5"/>
<dbReference type="STRING" id="2880.D7FML5"/>
<feature type="region of interest" description="Disordered" evidence="5">
    <location>
        <begin position="1"/>
        <end position="115"/>
    </location>
</feature>
<evidence type="ECO:0000313" key="7">
    <source>
        <dbReference type="Proteomes" id="UP000002630"/>
    </source>
</evidence>